<accession>A0A014PPJ2</accession>
<comment type="caution">
    <text evidence="1">The sequence shown here is derived from an EMBL/GenBank/DDBJ whole genome shotgun (WGS) entry which is preliminary data.</text>
</comment>
<dbReference type="HOGENOM" id="CLU_024198_0_0_1"/>
<dbReference type="AlphaFoldDB" id="A0A014PPJ2"/>
<dbReference type="Proteomes" id="UP000030151">
    <property type="component" value="Unassembled WGS sequence"/>
</dbReference>
<proteinExistence type="predicted"/>
<sequence length="577" mass="65515">MPPLDAADDHYGLRPHCGICGGLMEIGEPFSLLRGNVDSTAFSRRIGSFIFPDYGHLLPNTFGVRLCRKPGCSRCATSAESSTVHSDCLDLVQQKCLLDKYLEQLWIITAWRVPWRCAPHFHLQETNVALDFSKLEDLGISRLRLLPREVLHIVYLYSATSLFWRYNSASELARRLPILSSERRSVPLCAVVSWDRASQLTTSNAINHLPVLRLTIDSWGIKKVERLPEYPAFQGWRTENLLFVVLQERDIEGVIAHLKFGCLRLELPNIIHGLQVWDTPSPPALNRCSFHPAGLSHSTQFRTMQLGQTTGITFFFCFSEIYAIHAHTRRTPSAQSTYQLLSRRRQASVTWVYIPISGEDYIALLGARMMDKSSAGCICLILRMKLAGDVVVGFTYSQEARYLVLSKSRPSTIIYNTSQLRPISVIGAYTTQKDDNLPIDPFRCPLIEKNPPFRDACFSLSPLNGTSRIRLFHDNDNGFCLGILLEFNNGAQRSLGQCRVGIDRSEDYQRPVCICFRPQSYTHPAISGLLQATTVTCTERQEHSHGSRDWTCFRLQGELEFWFSLYETRLKVIADQR</sequence>
<gene>
    <name evidence="1" type="ORF">X797_007574</name>
</gene>
<organism evidence="1 2">
    <name type="scientific">Metarhizium robertsii</name>
    <dbReference type="NCBI Taxonomy" id="568076"/>
    <lineage>
        <taxon>Eukaryota</taxon>
        <taxon>Fungi</taxon>
        <taxon>Dikarya</taxon>
        <taxon>Ascomycota</taxon>
        <taxon>Pezizomycotina</taxon>
        <taxon>Sordariomycetes</taxon>
        <taxon>Hypocreomycetidae</taxon>
        <taxon>Hypocreales</taxon>
        <taxon>Clavicipitaceae</taxon>
        <taxon>Metarhizium</taxon>
    </lineage>
</organism>
<evidence type="ECO:0000313" key="1">
    <source>
        <dbReference type="EMBL" id="EXU99438.1"/>
    </source>
</evidence>
<name>A0A014PPJ2_9HYPO</name>
<evidence type="ECO:0000313" key="2">
    <source>
        <dbReference type="Proteomes" id="UP000030151"/>
    </source>
</evidence>
<protein>
    <submittedName>
        <fullName evidence="1">Uncharacterized protein</fullName>
    </submittedName>
</protein>
<reference evidence="1 2" key="1">
    <citation type="submission" date="2014-02" db="EMBL/GenBank/DDBJ databases">
        <title>The genome sequence of the entomopathogenic fungus Metarhizium robertsii ARSEF 2575.</title>
        <authorList>
            <person name="Giuliano Garisto Donzelli B."/>
            <person name="Roe B.A."/>
            <person name="Macmil S.L."/>
            <person name="Krasnoff S.B."/>
            <person name="Gibson D.M."/>
        </authorList>
    </citation>
    <scope>NUCLEOTIDE SEQUENCE [LARGE SCALE GENOMIC DNA]</scope>
    <source>
        <strain evidence="1 2">ARSEF 2575</strain>
    </source>
</reference>
<dbReference type="EMBL" id="JELW01000019">
    <property type="protein sequence ID" value="EXU99438.1"/>
    <property type="molecule type" value="Genomic_DNA"/>
</dbReference>